<evidence type="ECO:0000313" key="2">
    <source>
        <dbReference type="Proteomes" id="UP001188597"/>
    </source>
</evidence>
<dbReference type="PANTHER" id="PTHR31307">
    <property type="entry name" value="TRIHELIX TRANSCRIPTION FACTOR ASIL2"/>
    <property type="match status" value="1"/>
</dbReference>
<dbReference type="GO" id="GO:0000976">
    <property type="term" value="F:transcription cis-regulatory region binding"/>
    <property type="evidence" value="ECO:0007669"/>
    <property type="project" value="TreeGrafter"/>
</dbReference>
<sequence>MDMLQVKLDLSDDCWSEDATHMLVDVWDPLGAGPDRGSLHGEDRRDLTAAINSVHKVRSTRALWKNRIHTLKKKHKIVKAKLRDSPWPFFARLNSLIGNAAVEPSPPPVTPHRRIPLSLPSRHRLSRSFGPFKTNYNTQKEKWKMSDLIFMCVQEERLKFELPDGANMRPNYFEIDQDIHRFSYISRKGLDAFRECMKYGMMVNPLTAKEH</sequence>
<evidence type="ECO:0000313" key="1">
    <source>
        <dbReference type="EMBL" id="KAK3038696.1"/>
    </source>
</evidence>
<gene>
    <name evidence="1" type="ORF">RJ639_028150</name>
</gene>
<keyword evidence="2" id="KW-1185">Reference proteome</keyword>
<accession>A0AA88X328</accession>
<dbReference type="EMBL" id="JAVXUP010000091">
    <property type="protein sequence ID" value="KAK3038696.1"/>
    <property type="molecule type" value="Genomic_DNA"/>
</dbReference>
<protein>
    <submittedName>
        <fullName evidence="1">Uncharacterized protein</fullName>
    </submittedName>
</protein>
<dbReference type="GO" id="GO:0005634">
    <property type="term" value="C:nucleus"/>
    <property type="evidence" value="ECO:0007669"/>
    <property type="project" value="TreeGrafter"/>
</dbReference>
<proteinExistence type="predicted"/>
<dbReference type="Proteomes" id="UP001188597">
    <property type="component" value="Unassembled WGS sequence"/>
</dbReference>
<dbReference type="AlphaFoldDB" id="A0AA88X328"/>
<name>A0AA88X328_9ASTE</name>
<dbReference type="PANTHER" id="PTHR31307:SF16">
    <property type="entry name" value="OS05G0560600 PROTEIN"/>
    <property type="match status" value="1"/>
</dbReference>
<dbReference type="InterPro" id="IPR044823">
    <property type="entry name" value="ASIL1/2-like"/>
</dbReference>
<organism evidence="1 2">
    <name type="scientific">Escallonia herrerae</name>
    <dbReference type="NCBI Taxonomy" id="1293975"/>
    <lineage>
        <taxon>Eukaryota</taxon>
        <taxon>Viridiplantae</taxon>
        <taxon>Streptophyta</taxon>
        <taxon>Embryophyta</taxon>
        <taxon>Tracheophyta</taxon>
        <taxon>Spermatophyta</taxon>
        <taxon>Magnoliopsida</taxon>
        <taxon>eudicotyledons</taxon>
        <taxon>Gunneridae</taxon>
        <taxon>Pentapetalae</taxon>
        <taxon>asterids</taxon>
        <taxon>campanulids</taxon>
        <taxon>Escalloniales</taxon>
        <taxon>Escalloniaceae</taxon>
        <taxon>Escallonia</taxon>
    </lineage>
</organism>
<comment type="caution">
    <text evidence="1">The sequence shown here is derived from an EMBL/GenBank/DDBJ whole genome shotgun (WGS) entry which is preliminary data.</text>
</comment>
<reference evidence="1" key="1">
    <citation type="submission" date="2022-12" db="EMBL/GenBank/DDBJ databases">
        <title>Draft genome assemblies for two species of Escallonia (Escalloniales).</title>
        <authorList>
            <person name="Chanderbali A."/>
            <person name="Dervinis C."/>
            <person name="Anghel I."/>
            <person name="Soltis D."/>
            <person name="Soltis P."/>
            <person name="Zapata F."/>
        </authorList>
    </citation>
    <scope>NUCLEOTIDE SEQUENCE</scope>
    <source>
        <strain evidence="1">UCBG64.0493</strain>
        <tissue evidence="1">Leaf</tissue>
    </source>
</reference>